<dbReference type="GO" id="GO:0043565">
    <property type="term" value="F:sequence-specific DNA binding"/>
    <property type="evidence" value="ECO:0007669"/>
    <property type="project" value="TreeGrafter"/>
</dbReference>
<keyword evidence="3" id="KW-1185">Reference proteome</keyword>
<accession>A0AAV8WJP3</accession>
<feature type="domain" description="PiggyBac transposable element-derived protein" evidence="1">
    <location>
        <begin position="1"/>
        <end position="128"/>
    </location>
</feature>
<protein>
    <recommendedName>
        <fullName evidence="1">PiggyBac transposable element-derived protein domain-containing protein</fullName>
    </recommendedName>
</protein>
<evidence type="ECO:0000313" key="2">
    <source>
        <dbReference type="EMBL" id="KAJ8926533.1"/>
    </source>
</evidence>
<evidence type="ECO:0000313" key="3">
    <source>
        <dbReference type="Proteomes" id="UP001162156"/>
    </source>
</evidence>
<name>A0AAV8WJP3_9CUCU</name>
<organism evidence="2 3">
    <name type="scientific">Rhamnusium bicolor</name>
    <dbReference type="NCBI Taxonomy" id="1586634"/>
    <lineage>
        <taxon>Eukaryota</taxon>
        <taxon>Metazoa</taxon>
        <taxon>Ecdysozoa</taxon>
        <taxon>Arthropoda</taxon>
        <taxon>Hexapoda</taxon>
        <taxon>Insecta</taxon>
        <taxon>Pterygota</taxon>
        <taxon>Neoptera</taxon>
        <taxon>Endopterygota</taxon>
        <taxon>Coleoptera</taxon>
        <taxon>Polyphaga</taxon>
        <taxon>Cucujiformia</taxon>
        <taxon>Chrysomeloidea</taxon>
        <taxon>Cerambycidae</taxon>
        <taxon>Lepturinae</taxon>
        <taxon>Rhagiini</taxon>
        <taxon>Rhamnusium</taxon>
    </lineage>
</organism>
<dbReference type="AlphaFoldDB" id="A0AAV8WJP3"/>
<reference evidence="2" key="1">
    <citation type="journal article" date="2023" name="Insect Mol. Biol.">
        <title>Genome sequencing provides insights into the evolution of gene families encoding plant cell wall-degrading enzymes in longhorned beetles.</title>
        <authorList>
            <person name="Shin N.R."/>
            <person name="Okamura Y."/>
            <person name="Kirsch R."/>
            <person name="Pauchet Y."/>
        </authorList>
    </citation>
    <scope>NUCLEOTIDE SEQUENCE</scope>
    <source>
        <strain evidence="2">RBIC_L_NR</strain>
    </source>
</reference>
<sequence>MENFFVSERELSYDESMIKYFIKHSCKQFIRGKPIRFVYKVWSVNTKSGYLVNFKAIKAIIPPLRNNIKTYLERQQRLLSMIFDILEKRKLSYTFYFDNLFTSFTILKYLKDQGYAASGTIRENRIPKNCIL</sequence>
<dbReference type="PANTHER" id="PTHR47055:SF3">
    <property type="entry name" value="PHORBOL-ESTER_DAG-TYPE DOMAIN-CONTAINING PROTEIN"/>
    <property type="match status" value="1"/>
</dbReference>
<gene>
    <name evidence="2" type="ORF">NQ314_021096</name>
</gene>
<comment type="caution">
    <text evidence="2">The sequence shown here is derived from an EMBL/GenBank/DDBJ whole genome shotgun (WGS) entry which is preliminary data.</text>
</comment>
<dbReference type="InterPro" id="IPR029526">
    <property type="entry name" value="PGBD"/>
</dbReference>
<proteinExistence type="predicted"/>
<dbReference type="InterPro" id="IPR052638">
    <property type="entry name" value="PiggyBac_TE-derived"/>
</dbReference>
<dbReference type="Pfam" id="PF13843">
    <property type="entry name" value="DDE_Tnp_1_7"/>
    <property type="match status" value="1"/>
</dbReference>
<dbReference type="EMBL" id="JANEYF010005869">
    <property type="protein sequence ID" value="KAJ8926533.1"/>
    <property type="molecule type" value="Genomic_DNA"/>
</dbReference>
<dbReference type="PANTHER" id="PTHR47055">
    <property type="entry name" value="DDE_TNP_1_7 DOMAIN-CONTAINING PROTEIN"/>
    <property type="match status" value="1"/>
</dbReference>
<dbReference type="Proteomes" id="UP001162156">
    <property type="component" value="Unassembled WGS sequence"/>
</dbReference>
<evidence type="ECO:0000259" key="1">
    <source>
        <dbReference type="Pfam" id="PF13843"/>
    </source>
</evidence>